<keyword evidence="3" id="KW-0645">Protease</keyword>
<keyword evidence="8" id="KW-0482">Metalloprotease</keyword>
<evidence type="ECO:0000256" key="4">
    <source>
        <dbReference type="ARBA" id="ARBA00022723"/>
    </source>
</evidence>
<feature type="compositionally biased region" description="Polar residues" evidence="9">
    <location>
        <begin position="285"/>
        <end position="296"/>
    </location>
</feature>
<evidence type="ECO:0000256" key="1">
    <source>
        <dbReference type="ARBA" id="ARBA00001947"/>
    </source>
</evidence>
<name>A0A8H4L005_9HYPO</name>
<keyword evidence="5" id="KW-0833">Ubl conjugation pathway</keyword>
<dbReference type="InterPro" id="IPR044098">
    <property type="entry name" value="STAMBP/STALP-like_MPN"/>
</dbReference>
<dbReference type="InterPro" id="IPR000555">
    <property type="entry name" value="JAMM/MPN+_dom"/>
</dbReference>
<accession>A0A8H4L005</accession>
<dbReference type="SUPFAM" id="SSF102712">
    <property type="entry name" value="JAB1/MPN domain"/>
    <property type="match status" value="1"/>
</dbReference>
<proteinExistence type="inferred from homology"/>
<dbReference type="GO" id="GO:0046872">
    <property type="term" value="F:metal ion binding"/>
    <property type="evidence" value="ECO:0007669"/>
    <property type="project" value="UniProtKB-KW"/>
</dbReference>
<comment type="similarity">
    <text evidence="2">Belongs to the peptidase M67C family.</text>
</comment>
<dbReference type="InterPro" id="IPR015063">
    <property type="entry name" value="USP8_dimer"/>
</dbReference>
<keyword evidence="7" id="KW-0862">Zinc</keyword>
<evidence type="ECO:0000256" key="5">
    <source>
        <dbReference type="ARBA" id="ARBA00022786"/>
    </source>
</evidence>
<feature type="non-terminal residue" evidence="11">
    <location>
        <position position="1"/>
    </location>
</feature>
<dbReference type="EMBL" id="JAADYS010002227">
    <property type="protein sequence ID" value="KAF4459200.1"/>
    <property type="molecule type" value="Genomic_DNA"/>
</dbReference>
<comment type="caution">
    <text evidence="11">The sequence shown here is derived from an EMBL/GenBank/DDBJ whole genome shotgun (WGS) entry which is preliminary data.</text>
</comment>
<dbReference type="FunFam" id="3.40.140.10:FF:000033">
    <property type="entry name" value="AMSH-like protease sst2"/>
    <property type="match status" value="1"/>
</dbReference>
<dbReference type="PANTHER" id="PTHR12947:SF13">
    <property type="entry name" value="FI19924P1"/>
    <property type="match status" value="1"/>
</dbReference>
<sequence length="580" mass="65579">QLSTLPTPGHAAHWLDDHALVITALATAFKTLRQSSPDRLCTMDSRGSMRPARPQTVKELVAQAENFTFNTNIPVKHWTRAAETLYQEASFAVSDGDFGRAYMMLYRHSVLVLKYLPTHPQIKDPDNKKAFSALSKRIKRVIQDLEQLKPEIENAAKEWERMAPPPRTSSDTPEPSSRYARFAERDPSLTGNAKILDAFENQDLAVDLAQKELMRRDTARRATRQAGISDEDIMSRRMGGRWDMWDGARIGYDDDLRRQMEATRQALDSAQEARRDDGDSRPAPISQTYNYPSISKSRPVDFERARTPTTPSIQPSRPPKAPISLPPKEPLQSPSVSGPLPPSVPRKVPLSEYAPLIPSPQPVANEPPQIPRKEAISPPALPKKERLTFKPGAYLENGDPIRSVFLPRKLRQQFLDIAADNTRRGLEMCGMLCGTPINNALFIRCLLIPDQKCTSDTCETENEEVMFDYCMKEDLLLLGWIHTHPTQTCFMSSRDLHTHAGYQVMMPESVAIVCAPKFTPSYGIFRLTHPPGLDHILNCNHQDTFHQHSIDNIYRGAEQPQGHVYESDKLDFYVHDLRTK</sequence>
<feature type="compositionally biased region" description="Pro residues" evidence="9">
    <location>
        <begin position="316"/>
        <end position="329"/>
    </location>
</feature>
<evidence type="ECO:0000256" key="3">
    <source>
        <dbReference type="ARBA" id="ARBA00022670"/>
    </source>
</evidence>
<reference evidence="11 12" key="1">
    <citation type="submission" date="2020-01" db="EMBL/GenBank/DDBJ databases">
        <title>Identification and distribution of gene clusters putatively required for synthesis of sphingolipid metabolism inhibitors in phylogenetically diverse species of the filamentous fungus Fusarium.</title>
        <authorList>
            <person name="Kim H.-S."/>
            <person name="Busman M."/>
            <person name="Brown D.W."/>
            <person name="Divon H."/>
            <person name="Uhlig S."/>
            <person name="Proctor R.H."/>
        </authorList>
    </citation>
    <scope>NUCLEOTIDE SEQUENCE [LARGE SCALE GENOMIC DNA]</scope>
    <source>
        <strain evidence="11 12">NRRL 20459</strain>
    </source>
</reference>
<evidence type="ECO:0000256" key="8">
    <source>
        <dbReference type="ARBA" id="ARBA00023049"/>
    </source>
</evidence>
<dbReference type="PROSITE" id="PS50249">
    <property type="entry name" value="MPN"/>
    <property type="match status" value="1"/>
</dbReference>
<dbReference type="Gene3D" id="1.20.58.80">
    <property type="entry name" value="Phosphotransferase system, lactose/cellobiose-type IIA subunit"/>
    <property type="match status" value="1"/>
</dbReference>
<feature type="domain" description="MPN" evidence="10">
    <location>
        <begin position="404"/>
        <end position="534"/>
    </location>
</feature>
<evidence type="ECO:0000256" key="7">
    <source>
        <dbReference type="ARBA" id="ARBA00022833"/>
    </source>
</evidence>
<feature type="region of interest" description="Disordered" evidence="9">
    <location>
        <begin position="157"/>
        <end position="178"/>
    </location>
</feature>
<dbReference type="Pfam" id="PF01398">
    <property type="entry name" value="JAB"/>
    <property type="match status" value="1"/>
</dbReference>
<protein>
    <recommendedName>
        <fullName evidence="10">MPN domain-containing protein</fullName>
    </recommendedName>
</protein>
<dbReference type="Gene3D" id="3.40.140.10">
    <property type="entry name" value="Cytidine Deaminase, domain 2"/>
    <property type="match status" value="1"/>
</dbReference>
<dbReference type="GO" id="GO:0140492">
    <property type="term" value="F:metal-dependent deubiquitinase activity"/>
    <property type="evidence" value="ECO:0007669"/>
    <property type="project" value="InterPro"/>
</dbReference>
<evidence type="ECO:0000256" key="6">
    <source>
        <dbReference type="ARBA" id="ARBA00022801"/>
    </source>
</evidence>
<dbReference type="CDD" id="cd08066">
    <property type="entry name" value="MPN_AMSH_like"/>
    <property type="match status" value="1"/>
</dbReference>
<gene>
    <name evidence="11" type="ORF">FALBO_14045</name>
</gene>
<dbReference type="GO" id="GO:0016020">
    <property type="term" value="C:membrane"/>
    <property type="evidence" value="ECO:0007669"/>
    <property type="project" value="TreeGrafter"/>
</dbReference>
<dbReference type="GO" id="GO:0006508">
    <property type="term" value="P:proteolysis"/>
    <property type="evidence" value="ECO:0007669"/>
    <property type="project" value="UniProtKB-KW"/>
</dbReference>
<evidence type="ECO:0000256" key="9">
    <source>
        <dbReference type="SAM" id="MobiDB-lite"/>
    </source>
</evidence>
<dbReference type="InterPro" id="IPR037518">
    <property type="entry name" value="MPN"/>
</dbReference>
<dbReference type="GO" id="GO:0070536">
    <property type="term" value="P:protein K63-linked deubiquitination"/>
    <property type="evidence" value="ECO:0007669"/>
    <property type="project" value="InterPro"/>
</dbReference>
<evidence type="ECO:0000313" key="12">
    <source>
        <dbReference type="Proteomes" id="UP000554235"/>
    </source>
</evidence>
<feature type="region of interest" description="Disordered" evidence="9">
    <location>
        <begin position="265"/>
        <end position="376"/>
    </location>
</feature>
<dbReference type="SMART" id="SM00232">
    <property type="entry name" value="JAB_MPN"/>
    <property type="match status" value="1"/>
</dbReference>
<dbReference type="GO" id="GO:0061578">
    <property type="term" value="F:K63-linked deubiquitinase activity"/>
    <property type="evidence" value="ECO:0007669"/>
    <property type="project" value="InterPro"/>
</dbReference>
<dbReference type="OrthoDB" id="3640at2759"/>
<dbReference type="Pfam" id="PF08969">
    <property type="entry name" value="USP8_dimer"/>
    <property type="match status" value="1"/>
</dbReference>
<organism evidence="11 12">
    <name type="scientific">Fusarium albosuccineum</name>
    <dbReference type="NCBI Taxonomy" id="1237068"/>
    <lineage>
        <taxon>Eukaryota</taxon>
        <taxon>Fungi</taxon>
        <taxon>Dikarya</taxon>
        <taxon>Ascomycota</taxon>
        <taxon>Pezizomycotina</taxon>
        <taxon>Sordariomycetes</taxon>
        <taxon>Hypocreomycetidae</taxon>
        <taxon>Hypocreales</taxon>
        <taxon>Nectriaceae</taxon>
        <taxon>Fusarium</taxon>
        <taxon>Fusarium decemcellulare species complex</taxon>
    </lineage>
</organism>
<keyword evidence="12" id="KW-1185">Reference proteome</keyword>
<comment type="cofactor">
    <cofactor evidence="1">
        <name>Zn(2+)</name>
        <dbReference type="ChEBI" id="CHEBI:29105"/>
    </cofactor>
</comment>
<evidence type="ECO:0000256" key="2">
    <source>
        <dbReference type="ARBA" id="ARBA00010981"/>
    </source>
</evidence>
<keyword evidence="6" id="KW-0378">Hydrolase</keyword>
<dbReference type="GO" id="GO:0005768">
    <property type="term" value="C:endosome"/>
    <property type="evidence" value="ECO:0007669"/>
    <property type="project" value="TreeGrafter"/>
</dbReference>
<dbReference type="PANTHER" id="PTHR12947">
    <property type="entry name" value="AMSH-LIKE PROTEASE"/>
    <property type="match status" value="1"/>
</dbReference>
<feature type="non-terminal residue" evidence="11">
    <location>
        <position position="580"/>
    </location>
</feature>
<evidence type="ECO:0000313" key="11">
    <source>
        <dbReference type="EMBL" id="KAF4459200.1"/>
    </source>
</evidence>
<dbReference type="AlphaFoldDB" id="A0A8H4L005"/>
<dbReference type="Proteomes" id="UP000554235">
    <property type="component" value="Unassembled WGS sequence"/>
</dbReference>
<evidence type="ECO:0000259" key="10">
    <source>
        <dbReference type="PROSITE" id="PS50249"/>
    </source>
</evidence>
<keyword evidence="4" id="KW-0479">Metal-binding</keyword>
<feature type="compositionally biased region" description="Basic and acidic residues" evidence="9">
    <location>
        <begin position="271"/>
        <end position="280"/>
    </location>
</feature>